<dbReference type="STRING" id="1798697.A2373_03580"/>
<evidence type="ECO:0000313" key="3">
    <source>
        <dbReference type="Proteomes" id="UP000176300"/>
    </source>
</evidence>
<feature type="transmembrane region" description="Helical" evidence="1">
    <location>
        <begin position="21"/>
        <end position="51"/>
    </location>
</feature>
<evidence type="ECO:0000256" key="1">
    <source>
        <dbReference type="SAM" id="Phobius"/>
    </source>
</evidence>
<reference evidence="2 3" key="1">
    <citation type="journal article" date="2016" name="Nat. Commun.">
        <title>Thousands of microbial genomes shed light on interconnected biogeochemical processes in an aquifer system.</title>
        <authorList>
            <person name="Anantharaman K."/>
            <person name="Brown C.T."/>
            <person name="Hug L.A."/>
            <person name="Sharon I."/>
            <person name="Castelle C.J."/>
            <person name="Probst A.J."/>
            <person name="Thomas B.C."/>
            <person name="Singh A."/>
            <person name="Wilkins M.J."/>
            <person name="Karaoz U."/>
            <person name="Brodie E.L."/>
            <person name="Williams K.H."/>
            <person name="Hubbard S.S."/>
            <person name="Banfield J.F."/>
        </authorList>
    </citation>
    <scope>NUCLEOTIDE SEQUENCE [LARGE SCALE GENOMIC DNA]</scope>
</reference>
<dbReference type="PANTHER" id="PTHR40278">
    <property type="entry name" value="DNA UTILIZATION PROTEIN HOFN"/>
    <property type="match status" value="1"/>
</dbReference>
<accession>A0A1F6NIR6</accession>
<keyword evidence="1" id="KW-0472">Membrane</keyword>
<keyword evidence="1" id="KW-0812">Transmembrane</keyword>
<keyword evidence="1" id="KW-1133">Transmembrane helix</keyword>
<sequence length="175" mass="19946">MYSIKINLLSTEKRKNLNRMIYVQFVKNTFVSIVIVFCISGITLLGAQLVLEEYFSEVNNSLAFSGDMYSGQNKKISEVNDIIKKTEVIQDIHNLWSQKILELGNATPKNVSLNSMALNKQKNEISLSGIAKDRDSLLELKTNIEKLDFIEKIEIPLSQLTEKENIDFSIVIKMK</sequence>
<dbReference type="InterPro" id="IPR007813">
    <property type="entry name" value="PilN"/>
</dbReference>
<name>A0A1F6NIR6_9BACT</name>
<evidence type="ECO:0000313" key="2">
    <source>
        <dbReference type="EMBL" id="OGH83807.1"/>
    </source>
</evidence>
<dbReference type="AlphaFoldDB" id="A0A1F6NIR6"/>
<protein>
    <submittedName>
        <fullName evidence="2">Uncharacterized protein</fullName>
    </submittedName>
</protein>
<dbReference type="InterPro" id="IPR052534">
    <property type="entry name" value="Extracell_DNA_Util/SecSys_Comp"/>
</dbReference>
<dbReference type="Proteomes" id="UP000176300">
    <property type="component" value="Unassembled WGS sequence"/>
</dbReference>
<dbReference type="PANTHER" id="PTHR40278:SF1">
    <property type="entry name" value="DNA UTILIZATION PROTEIN HOFN"/>
    <property type="match status" value="1"/>
</dbReference>
<comment type="caution">
    <text evidence="2">The sequence shown here is derived from an EMBL/GenBank/DDBJ whole genome shotgun (WGS) entry which is preliminary data.</text>
</comment>
<gene>
    <name evidence="2" type="ORF">A2373_03580</name>
</gene>
<dbReference type="Pfam" id="PF05137">
    <property type="entry name" value="PilN"/>
    <property type="match status" value="1"/>
</dbReference>
<organism evidence="2 3">
    <name type="scientific">Candidatus Magasanikbacteria bacterium RIFOXYB1_FULL_40_15</name>
    <dbReference type="NCBI Taxonomy" id="1798697"/>
    <lineage>
        <taxon>Bacteria</taxon>
        <taxon>Candidatus Magasanikiibacteriota</taxon>
    </lineage>
</organism>
<dbReference type="EMBL" id="MFQS01000011">
    <property type="protein sequence ID" value="OGH83807.1"/>
    <property type="molecule type" value="Genomic_DNA"/>
</dbReference>
<proteinExistence type="predicted"/>